<dbReference type="Gene3D" id="3.40.309.10">
    <property type="entry name" value="Aldehyde Dehydrogenase, Chain A, domain 2"/>
    <property type="match status" value="1"/>
</dbReference>
<evidence type="ECO:0000256" key="2">
    <source>
        <dbReference type="ARBA" id="ARBA00004908"/>
    </source>
</evidence>
<dbReference type="Gene3D" id="3.40.50.12780">
    <property type="entry name" value="N-terminal domain of ligase-like"/>
    <property type="match status" value="1"/>
</dbReference>
<dbReference type="EMBL" id="SLXH01000001">
    <property type="protein sequence ID" value="TCP20554.1"/>
    <property type="molecule type" value="Genomic_DNA"/>
</dbReference>
<evidence type="ECO:0000256" key="1">
    <source>
        <dbReference type="ARBA" id="ARBA00003277"/>
    </source>
</evidence>
<evidence type="ECO:0000256" key="4">
    <source>
        <dbReference type="ARBA" id="ARBA00013020"/>
    </source>
</evidence>
<dbReference type="InterPro" id="IPR042099">
    <property type="entry name" value="ANL_N_sf"/>
</dbReference>
<dbReference type="GO" id="GO:0050062">
    <property type="term" value="F:long-chain-fatty-acyl-CoA reductase activity"/>
    <property type="evidence" value="ECO:0007669"/>
    <property type="project" value="UniProtKB-EC"/>
</dbReference>
<evidence type="ECO:0000256" key="6">
    <source>
        <dbReference type="ARBA" id="ARBA00023002"/>
    </source>
</evidence>
<keyword evidence="9" id="KW-0436">Ligase</keyword>
<evidence type="ECO:0000256" key="5">
    <source>
        <dbReference type="ARBA" id="ARBA00022857"/>
    </source>
</evidence>
<evidence type="ECO:0000313" key="9">
    <source>
        <dbReference type="EMBL" id="TCP20554.1"/>
    </source>
</evidence>
<keyword evidence="7" id="KW-0455">Luminescence</keyword>
<dbReference type="SUPFAM" id="SSF53720">
    <property type="entry name" value="ALDH-like"/>
    <property type="match status" value="1"/>
</dbReference>
<organism evidence="9 10">
    <name type="scientific">Simplicispira metamorpha</name>
    <dbReference type="NCBI Taxonomy" id="80881"/>
    <lineage>
        <taxon>Bacteria</taxon>
        <taxon>Pseudomonadati</taxon>
        <taxon>Pseudomonadota</taxon>
        <taxon>Betaproteobacteria</taxon>
        <taxon>Burkholderiales</taxon>
        <taxon>Comamonadaceae</taxon>
        <taxon>Simplicispira</taxon>
    </lineage>
</organism>
<comment type="pathway">
    <text evidence="2">Lipid metabolism; fatty acid reduction for biolumincescence.</text>
</comment>
<evidence type="ECO:0000313" key="10">
    <source>
        <dbReference type="Proteomes" id="UP000295182"/>
    </source>
</evidence>
<dbReference type="EC" id="1.2.1.50" evidence="4"/>
<comment type="similarity">
    <text evidence="3">Belongs to the LuxC family.</text>
</comment>
<evidence type="ECO:0000256" key="8">
    <source>
        <dbReference type="ARBA" id="ARBA00049412"/>
    </source>
</evidence>
<proteinExistence type="inferred from homology"/>
<comment type="catalytic activity">
    <reaction evidence="8">
        <text>a long-chain fatty aldehyde + NADP(+) + CoA = a long-chain fatty acyl-CoA + NADPH + H(+)</text>
        <dbReference type="Rhea" id="RHEA:15437"/>
        <dbReference type="ChEBI" id="CHEBI:15378"/>
        <dbReference type="ChEBI" id="CHEBI:17176"/>
        <dbReference type="ChEBI" id="CHEBI:57287"/>
        <dbReference type="ChEBI" id="CHEBI:57783"/>
        <dbReference type="ChEBI" id="CHEBI:58349"/>
        <dbReference type="ChEBI" id="CHEBI:83139"/>
        <dbReference type="EC" id="1.2.1.50"/>
    </reaction>
</comment>
<keyword evidence="6" id="KW-0560">Oxidoreductase</keyword>
<dbReference type="GO" id="GO:0008218">
    <property type="term" value="P:bioluminescence"/>
    <property type="evidence" value="ECO:0007669"/>
    <property type="project" value="UniProtKB-KW"/>
</dbReference>
<dbReference type="InterPro" id="IPR016162">
    <property type="entry name" value="Ald_DH_N"/>
</dbReference>
<evidence type="ECO:0000256" key="7">
    <source>
        <dbReference type="ARBA" id="ARBA00023223"/>
    </source>
</evidence>
<dbReference type="PANTHER" id="PTHR43845:SF1">
    <property type="entry name" value="BLR5969 PROTEIN"/>
    <property type="match status" value="1"/>
</dbReference>
<dbReference type="GO" id="GO:0016874">
    <property type="term" value="F:ligase activity"/>
    <property type="evidence" value="ECO:0007669"/>
    <property type="project" value="UniProtKB-KW"/>
</dbReference>
<comment type="function">
    <text evidence="1">LuxC is the fatty acid reductase enzyme responsible for synthesis of the aldehyde substrate for the luminescent reaction catalyzed by luciferase.</text>
</comment>
<dbReference type="PANTHER" id="PTHR43845">
    <property type="entry name" value="BLR5969 PROTEIN"/>
    <property type="match status" value="1"/>
</dbReference>
<dbReference type="InterPro" id="IPR016163">
    <property type="entry name" value="Ald_DH_C"/>
</dbReference>
<dbReference type="SUPFAM" id="SSF56801">
    <property type="entry name" value="Acetyl-CoA synthetase-like"/>
    <property type="match status" value="1"/>
</dbReference>
<keyword evidence="10" id="KW-1185">Reference proteome</keyword>
<keyword evidence="5" id="KW-0521">NADP</keyword>
<sequence>MDISSSPAAIAPHFWFGRWVDDAALPHALEHLAAHLDATLARAFPFDDLLSACAALAEDLRHARGAFQALHAQACRSATPEDARAMLAAIAAMLQRDALQEKLRSELGTQRPGVLERRYPGRQYEAWMPAGCVVHVAPSNVFTVAAMGMVEGLLAGNLNVVKASARDGDFAPLFAQALAAHDPGGRLADYMAVLRLPSSDQALLQRLFAHADVISAWGGEKAVAAVRASAPAHTRVVAWGHKVSFGYLAAECLDDPEALDGFARDICRLDQQACSSPQTLLAETDGPGLDALAQRLAQALARIAPTIAGHHPDTAEQAEITTAVSVARAEEALQLTRVIEAADGGWRILLDRRPGLRPSPLYRTIWLKSVQREHLGAALRPMRPWLQTCGLATGLASAASLARSLLSAGVSRITRPGEMIDSYLGAPHDGVYALQHLARRVSVDGPPALACVGSLDALEPPAALRPPAVPVMDKAAFQALSLAHDDPLTGLVVRSGGSSGQVAYSTFRWADYHEQMAVTAHGLVAAGLEPARDRVMNLFAAGYLYGSFISFWTILEHLRVRQYPMAMVPEYEQIAEQILAHRTNVLIGMTPHLLGLFRSQGQQIKAAGCVEKVFYGGEALSPAQVRFLREECGVPVVRSVAYGSNDAGPMGYQCEHSQGGVHHLFTRLQTLEIARLDEDAPVQGTEIGRLLLTSRARSAPTIARYEIGDTGRWVPGPCPCARQEPRFELTGRLGDVFKAGGPLLNYSRFVDFLSQQLDYAGPVQLHIDSEPAATVLRIWVDDTLQAPTTEAAEQLCAWYDELGVIRTYQLPLIVRLEIHPHSDFVRVKASGKLRHVCDHRLDAT</sequence>
<protein>
    <recommendedName>
        <fullName evidence="4">long-chain-fatty-acyl-CoA reductase</fullName>
        <ecNumber evidence="4">1.2.1.50</ecNumber>
    </recommendedName>
</protein>
<dbReference type="Proteomes" id="UP000295182">
    <property type="component" value="Unassembled WGS sequence"/>
</dbReference>
<dbReference type="AlphaFoldDB" id="A0A4R2NHD1"/>
<dbReference type="InterPro" id="IPR008670">
    <property type="entry name" value="CoA_reduct_LuxC"/>
</dbReference>
<comment type="caution">
    <text evidence="9">The sequence shown here is derived from an EMBL/GenBank/DDBJ whole genome shotgun (WGS) entry which is preliminary data.</text>
</comment>
<reference evidence="9 10" key="1">
    <citation type="submission" date="2019-03" db="EMBL/GenBank/DDBJ databases">
        <title>Genomic Encyclopedia of Type Strains, Phase IV (KMG-IV): sequencing the most valuable type-strain genomes for metagenomic binning, comparative biology and taxonomic classification.</title>
        <authorList>
            <person name="Goeker M."/>
        </authorList>
    </citation>
    <scope>NUCLEOTIDE SEQUENCE [LARGE SCALE GENOMIC DNA]</scope>
    <source>
        <strain evidence="9 10">DSM 1837</strain>
    </source>
</reference>
<dbReference type="Gene3D" id="3.40.605.10">
    <property type="entry name" value="Aldehyde Dehydrogenase, Chain A, domain 1"/>
    <property type="match status" value="1"/>
</dbReference>
<dbReference type="UniPathway" id="UPA00569"/>
<dbReference type="InterPro" id="IPR016161">
    <property type="entry name" value="Ald_DH/histidinol_DH"/>
</dbReference>
<dbReference type="OrthoDB" id="580775at2"/>
<dbReference type="RefSeq" id="WP_119013566.1">
    <property type="nucleotide sequence ID" value="NZ_QXNC01000019.1"/>
</dbReference>
<accession>A0A4R2NHD1</accession>
<evidence type="ECO:0000256" key="3">
    <source>
        <dbReference type="ARBA" id="ARBA00010915"/>
    </source>
</evidence>
<dbReference type="Pfam" id="PF05893">
    <property type="entry name" value="LuxC"/>
    <property type="match status" value="1"/>
</dbReference>
<name>A0A4R2NHD1_9BURK</name>
<dbReference type="GO" id="GO:0003995">
    <property type="term" value="F:acyl-CoA dehydrogenase activity"/>
    <property type="evidence" value="ECO:0007669"/>
    <property type="project" value="InterPro"/>
</dbReference>
<gene>
    <name evidence="9" type="ORF">EV674_101209</name>
</gene>